<keyword evidence="1" id="KW-0812">Transmembrane</keyword>
<comment type="caution">
    <text evidence="2">The sequence shown here is derived from an EMBL/GenBank/DDBJ whole genome shotgun (WGS) entry which is preliminary data.</text>
</comment>
<reference evidence="2 3" key="1">
    <citation type="submission" date="2019-03" db="EMBL/GenBank/DDBJ databases">
        <title>Genomic Encyclopedia of Type Strains, Phase III (KMG-III): the genomes of soil and plant-associated and newly described type strains.</title>
        <authorList>
            <person name="Whitman W."/>
        </authorList>
    </citation>
    <scope>NUCLEOTIDE SEQUENCE [LARGE SCALE GENOMIC DNA]</scope>
    <source>
        <strain evidence="2 3">CECT 7378</strain>
    </source>
</reference>
<feature type="transmembrane region" description="Helical" evidence="1">
    <location>
        <begin position="6"/>
        <end position="25"/>
    </location>
</feature>
<keyword evidence="1" id="KW-0472">Membrane</keyword>
<dbReference type="EMBL" id="SNXC01000002">
    <property type="protein sequence ID" value="TDP01233.1"/>
    <property type="molecule type" value="Genomic_DNA"/>
</dbReference>
<protein>
    <submittedName>
        <fullName evidence="2">Uncharacterized protein</fullName>
    </submittedName>
</protein>
<keyword evidence="3" id="KW-1185">Reference proteome</keyword>
<sequence length="106" mass="12365">MPSNPIFYYFVSISISIYLICYFFASSSAAKRPKTSLSNRVGLFFVVASCLVSSVHYAVFEDGAFRVASYSFFEFYNDYNIRFFAFVMMILGVVFPMRIFRKNWNK</sequence>
<evidence type="ECO:0000256" key="1">
    <source>
        <dbReference type="SAM" id="Phobius"/>
    </source>
</evidence>
<feature type="transmembrane region" description="Helical" evidence="1">
    <location>
        <begin position="79"/>
        <end position="100"/>
    </location>
</feature>
<evidence type="ECO:0000313" key="2">
    <source>
        <dbReference type="EMBL" id="TDP01233.1"/>
    </source>
</evidence>
<proteinExistence type="predicted"/>
<gene>
    <name evidence="2" type="ORF">DFP79_0134</name>
</gene>
<accession>A0A4V6PTY0</accession>
<feature type="transmembrane region" description="Helical" evidence="1">
    <location>
        <begin position="37"/>
        <end position="59"/>
    </location>
</feature>
<organism evidence="2 3">
    <name type="scientific">Marinomonas balearica</name>
    <dbReference type="NCBI Taxonomy" id="491947"/>
    <lineage>
        <taxon>Bacteria</taxon>
        <taxon>Pseudomonadati</taxon>
        <taxon>Pseudomonadota</taxon>
        <taxon>Gammaproteobacteria</taxon>
        <taxon>Oceanospirillales</taxon>
        <taxon>Oceanospirillaceae</taxon>
        <taxon>Marinomonas</taxon>
    </lineage>
</organism>
<name>A0A4V6PTY0_9GAMM</name>
<keyword evidence="1" id="KW-1133">Transmembrane helix</keyword>
<evidence type="ECO:0000313" key="3">
    <source>
        <dbReference type="Proteomes" id="UP000294656"/>
    </source>
</evidence>
<dbReference type="AlphaFoldDB" id="A0A4V6PTY0"/>
<dbReference type="Proteomes" id="UP000294656">
    <property type="component" value="Unassembled WGS sequence"/>
</dbReference>
<dbReference type="RefSeq" id="WP_133501981.1">
    <property type="nucleotide sequence ID" value="NZ_SNXC01000002.1"/>
</dbReference>